<dbReference type="InterPro" id="IPR012341">
    <property type="entry name" value="6hp_glycosidase-like_sf"/>
</dbReference>
<evidence type="ECO:0000256" key="3">
    <source>
        <dbReference type="ARBA" id="ARBA00010833"/>
    </source>
</evidence>
<evidence type="ECO:0000256" key="13">
    <source>
        <dbReference type="RuleBase" id="RU368089"/>
    </source>
</evidence>
<organism evidence="17 18">
    <name type="scientific">Chlorella vulgaris</name>
    <name type="common">Green alga</name>
    <dbReference type="NCBI Taxonomy" id="3077"/>
    <lineage>
        <taxon>Eukaryota</taxon>
        <taxon>Viridiplantae</taxon>
        <taxon>Chlorophyta</taxon>
        <taxon>core chlorophytes</taxon>
        <taxon>Trebouxiophyceae</taxon>
        <taxon>Chlorellales</taxon>
        <taxon>Chlorellaceae</taxon>
        <taxon>Chlorella clade</taxon>
        <taxon>Chlorella</taxon>
    </lineage>
</organism>
<keyword evidence="18" id="KW-1185">Reference proteome</keyword>
<evidence type="ECO:0000256" key="4">
    <source>
        <dbReference type="ARBA" id="ARBA00022692"/>
    </source>
</evidence>
<feature type="domain" description="Glycosyl hydrolase family 63 C-terminal" evidence="15">
    <location>
        <begin position="377"/>
        <end position="885"/>
    </location>
</feature>
<feature type="region of interest" description="Disordered" evidence="14">
    <location>
        <begin position="192"/>
        <end position="218"/>
    </location>
</feature>
<keyword evidence="10" id="KW-0325">Glycoprotein</keyword>
<name>A0A9D4TZ14_CHLVU</name>
<dbReference type="EMBL" id="SIDB01000001">
    <property type="protein sequence ID" value="KAI3438559.1"/>
    <property type="molecule type" value="Genomic_DNA"/>
</dbReference>
<gene>
    <name evidence="17" type="ORF">D9Q98_000987</name>
</gene>
<keyword evidence="6 13" id="KW-0256">Endoplasmic reticulum</keyword>
<comment type="function">
    <text evidence="13">Cleaves the distal alpha 1,2-linked glucose residue from the Glc(3)Man(9)GlcNAc(2) oligosaccharide precursor.</text>
</comment>
<dbReference type="Gene3D" id="1.50.10.10">
    <property type="match status" value="1"/>
</dbReference>
<evidence type="ECO:0000259" key="16">
    <source>
        <dbReference type="Pfam" id="PF16923"/>
    </source>
</evidence>
<sequence>MPLRQRQKLAGRSDRKSASTHRGSSIGQDALAIKSRTWLKGIGALIALAGLLAVAHLVSDRASVLDPFPGTPLKELPQFKGQHAEQLLWGTYRPGYYFGMRIRRPQSLLFGLMWLDPQRHDPLGNIRHEARQGDGLAKYGWIRHDGRTHGVQELWDQQLNITAAWAKQMCPSCGSGGDWGVSVVVADRSSQTARRKAMEQADDDEQHEEQAAGEEQPAKQKAVSLFFYMAAEDGGHIQLDIAAAAAALQSVAGQAPRRPVLSGSTQPLRRWQLHLRSFVSGRGKVLSVNYLAVATPHLHNLTDLVREGVLSSVRQQYAQGQRQYRLVLPDTVHPRSNVAIVQVTALLPLSLDLSFVGGLTDGTTDGMLAARVDAVSGSGLQQLLATGKEAFEQRFATTFGTAAGSTSIPAISSGTAATVARAALSNMLGGIGYFFGHSLVRMTQQQHGKVVQRSAKLWDTALYSAVPSRSFFPRGFLWDEGFHQLLIRRWDAAISRDILGHWFDLMNSQGWIAREQILGEEARARVPTEYVQQAPDAANPPTFFLLLSDMSQRVAAAAKAGQWDAADLADAEFLKAAWPRLRAWYMWFNSTQAGPVPGSYRWRGREPSSRRELNPKTLTSGLDDAPRASHPSDDERHLDLRCWMALATRALAVIGSNLGLPSKQVQPFFDSAAWLEDFDQLNALHWDEASGEYRDWGSHTEDVALQQPTATLSDGRQVPVGEMQRVQTGQPPRLQLVPQFGYIGLFPLLMRLIPPSSPVLGRQLLLLRDTNRLWTDHGLRSLSQSASLYQQRNTEHDPPYWRGAIWINVNYVTVQALQHYGSLAGPYQSRAAELHQELRRNLVQNIVKEYDRTGYLWEQYDDITGQGKGSHPFTGWTALLALMTANDL</sequence>
<dbReference type="Pfam" id="PF16923">
    <property type="entry name" value="Glyco_hydro_63N"/>
    <property type="match status" value="1"/>
</dbReference>
<evidence type="ECO:0000256" key="1">
    <source>
        <dbReference type="ARBA" id="ARBA00004648"/>
    </source>
</evidence>
<keyword evidence="4 13" id="KW-0812">Transmembrane</keyword>
<evidence type="ECO:0000259" key="15">
    <source>
        <dbReference type="Pfam" id="PF03200"/>
    </source>
</evidence>
<feature type="compositionally biased region" description="Basic and acidic residues" evidence="14">
    <location>
        <begin position="624"/>
        <end position="633"/>
    </location>
</feature>
<evidence type="ECO:0000256" key="11">
    <source>
        <dbReference type="ARBA" id="ARBA00023295"/>
    </source>
</evidence>
<feature type="transmembrane region" description="Helical" evidence="13">
    <location>
        <begin position="38"/>
        <end position="58"/>
    </location>
</feature>
<proteinExistence type="inferred from homology"/>
<dbReference type="Gene3D" id="2.70.98.110">
    <property type="entry name" value="Glycosyl hydrolase family 63, N-terminal domain"/>
    <property type="match status" value="1"/>
</dbReference>
<evidence type="ECO:0000256" key="2">
    <source>
        <dbReference type="ARBA" id="ARBA00004740"/>
    </source>
</evidence>
<comment type="similarity">
    <text evidence="3 13">Belongs to the glycosyl hydrolase 63 family.</text>
</comment>
<keyword evidence="8 13" id="KW-1133">Transmembrane helix</keyword>
<evidence type="ECO:0000256" key="10">
    <source>
        <dbReference type="ARBA" id="ARBA00023180"/>
    </source>
</evidence>
<comment type="caution">
    <text evidence="17">The sequence shown here is derived from an EMBL/GenBank/DDBJ whole genome shotgun (WGS) entry which is preliminary data.</text>
</comment>
<dbReference type="PANTHER" id="PTHR10412:SF11">
    <property type="entry name" value="MANNOSYL-OLIGOSACCHARIDE GLUCOSIDASE"/>
    <property type="match status" value="1"/>
</dbReference>
<dbReference type="EC" id="3.2.1.106" evidence="12 13"/>
<reference evidence="17" key="2">
    <citation type="submission" date="2020-11" db="EMBL/GenBank/DDBJ databases">
        <authorList>
            <person name="Cecchin M."/>
            <person name="Marcolungo L."/>
            <person name="Rossato M."/>
            <person name="Girolomoni L."/>
            <person name="Cosentino E."/>
            <person name="Cuine S."/>
            <person name="Li-Beisson Y."/>
            <person name="Delledonne M."/>
            <person name="Ballottari M."/>
        </authorList>
    </citation>
    <scope>NUCLEOTIDE SEQUENCE</scope>
    <source>
        <strain evidence="17">211/11P</strain>
        <tissue evidence="17">Whole cell</tissue>
    </source>
</reference>
<feature type="domain" description="Glycosyl hydrolase family 63 N-terminal" evidence="16">
    <location>
        <begin position="86"/>
        <end position="192"/>
    </location>
</feature>
<dbReference type="GO" id="GO:0004573">
    <property type="term" value="F:Glc3Man9GlcNAc2 oligosaccharide glucosidase activity"/>
    <property type="evidence" value="ECO:0007669"/>
    <property type="project" value="UniProtKB-UniRule"/>
</dbReference>
<keyword evidence="9 13" id="KW-0472">Membrane</keyword>
<keyword evidence="5 13" id="KW-0378">Hydrolase</keyword>
<evidence type="ECO:0000313" key="17">
    <source>
        <dbReference type="EMBL" id="KAI3438559.1"/>
    </source>
</evidence>
<dbReference type="PANTHER" id="PTHR10412">
    <property type="entry name" value="MANNOSYL-OLIGOSACCHARIDE GLUCOSIDASE"/>
    <property type="match status" value="1"/>
</dbReference>
<dbReference type="Pfam" id="PF03200">
    <property type="entry name" value="Glyco_hydro_63"/>
    <property type="match status" value="1"/>
</dbReference>
<reference evidence="17" key="1">
    <citation type="journal article" date="2019" name="Plant J.">
        <title>Chlorella vulgaris genome assembly and annotation reveals the molecular basis for metabolic acclimation to high light conditions.</title>
        <authorList>
            <person name="Cecchin M."/>
            <person name="Marcolungo L."/>
            <person name="Rossato M."/>
            <person name="Girolomoni L."/>
            <person name="Cosentino E."/>
            <person name="Cuine S."/>
            <person name="Li-Beisson Y."/>
            <person name="Delledonne M."/>
            <person name="Ballottari M."/>
        </authorList>
    </citation>
    <scope>NUCLEOTIDE SEQUENCE</scope>
    <source>
        <strain evidence="17">211/11P</strain>
    </source>
</reference>
<evidence type="ECO:0000256" key="7">
    <source>
        <dbReference type="ARBA" id="ARBA00022968"/>
    </source>
</evidence>
<dbReference type="SUPFAM" id="SSF48208">
    <property type="entry name" value="Six-hairpin glycosidases"/>
    <property type="match status" value="1"/>
</dbReference>
<evidence type="ECO:0000256" key="8">
    <source>
        <dbReference type="ARBA" id="ARBA00022989"/>
    </source>
</evidence>
<protein>
    <recommendedName>
        <fullName evidence="12 13">Mannosyl-oligosaccharide glucosidase</fullName>
        <ecNumber evidence="12 13">3.2.1.106</ecNumber>
    </recommendedName>
</protein>
<evidence type="ECO:0000313" key="18">
    <source>
        <dbReference type="Proteomes" id="UP001055712"/>
    </source>
</evidence>
<comment type="pathway">
    <text evidence="2">Glycan metabolism; N-glycan degradation.</text>
</comment>
<feature type="compositionally biased region" description="Basic and acidic residues" evidence="14">
    <location>
        <begin position="603"/>
        <end position="614"/>
    </location>
</feature>
<dbReference type="GO" id="GO:0005789">
    <property type="term" value="C:endoplasmic reticulum membrane"/>
    <property type="evidence" value="ECO:0007669"/>
    <property type="project" value="UniProtKB-SubCell"/>
</dbReference>
<evidence type="ECO:0000256" key="6">
    <source>
        <dbReference type="ARBA" id="ARBA00022824"/>
    </source>
</evidence>
<comment type="subcellular location">
    <subcellularLocation>
        <location evidence="1 13">Endoplasmic reticulum membrane</location>
        <topology evidence="1 13">Single-pass type II membrane protein</topology>
    </subcellularLocation>
</comment>
<accession>A0A9D4TZ14</accession>
<keyword evidence="7" id="KW-0735">Signal-anchor</keyword>
<dbReference type="OrthoDB" id="410058at2759"/>
<feature type="region of interest" description="Disordered" evidence="14">
    <location>
        <begin position="598"/>
        <end position="633"/>
    </location>
</feature>
<dbReference type="GO" id="GO:0009311">
    <property type="term" value="P:oligosaccharide metabolic process"/>
    <property type="evidence" value="ECO:0007669"/>
    <property type="project" value="UniProtKB-UniRule"/>
</dbReference>
<dbReference type="GO" id="GO:0006487">
    <property type="term" value="P:protein N-linked glycosylation"/>
    <property type="evidence" value="ECO:0007669"/>
    <property type="project" value="UniProtKB-UniRule"/>
</dbReference>
<dbReference type="InterPro" id="IPR004888">
    <property type="entry name" value="Glycoside_hydrolase_63"/>
</dbReference>
<dbReference type="InterPro" id="IPR031335">
    <property type="entry name" value="Glyco_hydro_63_C"/>
</dbReference>
<dbReference type="InterPro" id="IPR038518">
    <property type="entry name" value="Glyco_hydro_63N_sf"/>
</dbReference>
<evidence type="ECO:0000256" key="9">
    <source>
        <dbReference type="ARBA" id="ARBA00023136"/>
    </source>
</evidence>
<dbReference type="InterPro" id="IPR031631">
    <property type="entry name" value="Glyco_hydro_63N"/>
</dbReference>
<dbReference type="InterPro" id="IPR008928">
    <property type="entry name" value="6-hairpin_glycosidase_sf"/>
</dbReference>
<evidence type="ECO:0000256" key="12">
    <source>
        <dbReference type="ARBA" id="ARBA00038888"/>
    </source>
</evidence>
<feature type="region of interest" description="Disordered" evidence="14">
    <location>
        <begin position="1"/>
        <end position="23"/>
    </location>
</feature>
<keyword evidence="11 13" id="KW-0326">Glycosidase</keyword>
<dbReference type="FunFam" id="1.50.10.10:FF:000009">
    <property type="entry name" value="mannosyl-oligosaccharide glucosidase"/>
    <property type="match status" value="1"/>
</dbReference>
<dbReference type="Proteomes" id="UP001055712">
    <property type="component" value="Unassembled WGS sequence"/>
</dbReference>
<evidence type="ECO:0000256" key="5">
    <source>
        <dbReference type="ARBA" id="ARBA00022801"/>
    </source>
</evidence>
<comment type="catalytic activity">
    <reaction evidence="13">
        <text>N(4)-(alpha-D-Glc-(1-&gt;2)-alpha-D-Glc-(1-&gt;3)-alpha-D-Glc-(1-&gt;3)-alpha-D-Man-(1-&gt;2)-alpha-D-Man-(1-&gt;2)-alpha-D-Man-(1-&gt;3)-[alpha-D-Man-(1-&gt;2)-alpha-D-Man-(1-&gt;3)-[alpha-D-Man-(1-&gt;2)-alpha-D-Man-(1-&gt;6)]-alpha-D-Man-(1-&gt;6)]-beta-D-Man-(1-&gt;4)-beta-D-GlcNAc-(1-&gt;4)-beta-D-GlcNAc)-L-asparaginyl-[protein] + H2O = N(4)-(alpha-D-Glc-(1-&gt;3)-alpha-D-Glc-(1-&gt;3)-alpha-D-Man-(1-&gt;2)-alpha-D-Man-(1-&gt;2)-alpha-D-Man-(1-&gt;3)-[alpha-D-Man-(1-&gt;2)-alpha-D-Man-(1-&gt;3)-[alpha-D-Man-(1-&gt;2)-alpha-D-Man-(1-&gt;6)]-alpha-D-Man-(1-&gt;6)]-beta-D-Man-(1-&gt;4)-beta-D-GlcNAc-(1-&gt;4)-beta-D-GlcNAc)-L-asparaginyl-[protein] + beta-D-glucose</text>
        <dbReference type="Rhea" id="RHEA:55988"/>
        <dbReference type="Rhea" id="RHEA-COMP:12806"/>
        <dbReference type="Rhea" id="RHEA-COMP:14355"/>
        <dbReference type="ChEBI" id="CHEBI:15377"/>
        <dbReference type="ChEBI" id="CHEBI:15903"/>
        <dbReference type="ChEBI" id="CHEBI:59082"/>
        <dbReference type="ChEBI" id="CHEBI:132537"/>
        <dbReference type="EC" id="3.2.1.106"/>
    </reaction>
</comment>
<evidence type="ECO:0000256" key="14">
    <source>
        <dbReference type="SAM" id="MobiDB-lite"/>
    </source>
</evidence>
<dbReference type="AlphaFoldDB" id="A0A9D4TZ14"/>